<keyword evidence="3" id="KW-1185">Reference proteome</keyword>
<keyword evidence="1" id="KW-0812">Transmembrane</keyword>
<dbReference type="NCBIfam" id="TIGR02532">
    <property type="entry name" value="IV_pilin_GFxxxE"/>
    <property type="match status" value="1"/>
</dbReference>
<keyword evidence="1" id="KW-1133">Transmembrane helix</keyword>
<dbReference type="EMBL" id="JASCXX010000101">
    <property type="protein sequence ID" value="MDI6451911.1"/>
    <property type="molecule type" value="Genomic_DNA"/>
</dbReference>
<dbReference type="InterPro" id="IPR045584">
    <property type="entry name" value="Pilin-like"/>
</dbReference>
<dbReference type="InterPro" id="IPR027558">
    <property type="entry name" value="Pre_pil_HX9DG_C"/>
</dbReference>
<feature type="non-terminal residue" evidence="2">
    <location>
        <position position="1"/>
    </location>
</feature>
<proteinExistence type="predicted"/>
<dbReference type="InterPro" id="IPR012902">
    <property type="entry name" value="N_methyl_site"/>
</dbReference>
<feature type="non-terminal residue" evidence="2">
    <location>
        <position position="254"/>
    </location>
</feature>
<dbReference type="AlphaFoldDB" id="A0AAW6U1N8"/>
<dbReference type="SUPFAM" id="SSF54523">
    <property type="entry name" value="Pili subunits"/>
    <property type="match status" value="1"/>
</dbReference>
<evidence type="ECO:0000313" key="2">
    <source>
        <dbReference type="EMBL" id="MDI6451911.1"/>
    </source>
</evidence>
<keyword evidence="1" id="KW-0472">Membrane</keyword>
<feature type="transmembrane region" description="Helical" evidence="1">
    <location>
        <begin position="6"/>
        <end position="25"/>
    </location>
</feature>
<protein>
    <submittedName>
        <fullName evidence="2">Prepilin-type N-terminal cleavage/methylation domain-containing protein</fullName>
    </submittedName>
</protein>
<gene>
    <name evidence="2" type="ORF">QJ522_22825</name>
</gene>
<dbReference type="PANTHER" id="PTHR30093:SF2">
    <property type="entry name" value="TYPE II SECRETION SYSTEM PROTEIN H"/>
    <property type="match status" value="1"/>
</dbReference>
<organism evidence="2 3">
    <name type="scientific">Anaerobaca lacustris</name>
    <dbReference type="NCBI Taxonomy" id="3044600"/>
    <lineage>
        <taxon>Bacteria</taxon>
        <taxon>Pseudomonadati</taxon>
        <taxon>Planctomycetota</taxon>
        <taxon>Phycisphaerae</taxon>
        <taxon>Sedimentisphaerales</taxon>
        <taxon>Anaerobacaceae</taxon>
        <taxon>Anaerobaca</taxon>
    </lineage>
</organism>
<evidence type="ECO:0000256" key="1">
    <source>
        <dbReference type="SAM" id="Phobius"/>
    </source>
</evidence>
<name>A0AAW6U1N8_9BACT</name>
<dbReference type="Proteomes" id="UP001431776">
    <property type="component" value="Unassembled WGS sequence"/>
</dbReference>
<dbReference type="PANTHER" id="PTHR30093">
    <property type="entry name" value="GENERAL SECRETION PATHWAY PROTEIN G"/>
    <property type="match status" value="1"/>
</dbReference>
<sequence>HPNAFTLIELLVVVAILVMLIALLLPAIQKARRQAQAVVCQANLRQGGIAIFTFLADAEKRVAWLDGGYEMTDPSGRFRCVVWTHPPYTDCPELALCPAARKVLHDTPYGAGTAFSAWSHQGLTGSYGQNAHAFGMGHLPERSGLHYYSWETWNLKDVSNVPLLGDCIEYLTLARLHYLSQPPPYEGYYGDAITHWTINRHTGGINMLFVDGSVRKVGVKEPWTLKWNPAFSTSGPWTTAGGALPEDWPEWMRK</sequence>
<evidence type="ECO:0000313" key="3">
    <source>
        <dbReference type="Proteomes" id="UP001431776"/>
    </source>
</evidence>
<reference evidence="2" key="1">
    <citation type="submission" date="2023-05" db="EMBL/GenBank/DDBJ databases">
        <title>Anaerotaeda fermentans gen. nov., sp. nov., a novel anaerobic planctomycete of the new family within the order Sedimentisphaerales isolated from Taman Peninsula, Russia.</title>
        <authorList>
            <person name="Khomyakova M.A."/>
            <person name="Merkel A.Y."/>
            <person name="Slobodkin A.I."/>
        </authorList>
    </citation>
    <scope>NUCLEOTIDE SEQUENCE</scope>
    <source>
        <strain evidence="2">M17dextr</strain>
    </source>
</reference>
<dbReference type="Gene3D" id="3.30.700.10">
    <property type="entry name" value="Glycoprotein, Type 4 Pilin"/>
    <property type="match status" value="1"/>
</dbReference>
<dbReference type="NCBIfam" id="TIGR04294">
    <property type="entry name" value="pre_pil_HX9DG"/>
    <property type="match status" value="1"/>
</dbReference>
<comment type="caution">
    <text evidence="2">The sequence shown here is derived from an EMBL/GenBank/DDBJ whole genome shotgun (WGS) entry which is preliminary data.</text>
</comment>
<dbReference type="RefSeq" id="WP_349247316.1">
    <property type="nucleotide sequence ID" value="NZ_JASCXX010000101.1"/>
</dbReference>
<dbReference type="Pfam" id="PF07963">
    <property type="entry name" value="N_methyl"/>
    <property type="match status" value="1"/>
</dbReference>
<accession>A0AAW6U1N8</accession>